<feature type="domain" description="Dynein heavy chain hydrolytic ATP-binding dynein motor region" evidence="1">
    <location>
        <begin position="105"/>
        <end position="158"/>
    </location>
</feature>
<keyword evidence="3" id="KW-1185">Reference proteome</keyword>
<protein>
    <recommendedName>
        <fullName evidence="1">Dynein heavy chain hydrolytic ATP-binding dynein motor region domain-containing protein</fullName>
    </recommendedName>
</protein>
<dbReference type="GO" id="GO:0045505">
    <property type="term" value="F:dynein intermediate chain binding"/>
    <property type="evidence" value="ECO:0007669"/>
    <property type="project" value="InterPro"/>
</dbReference>
<dbReference type="GO" id="GO:0030286">
    <property type="term" value="C:dynein complex"/>
    <property type="evidence" value="ECO:0007669"/>
    <property type="project" value="InterPro"/>
</dbReference>
<dbReference type="GO" id="GO:0005524">
    <property type="term" value="F:ATP binding"/>
    <property type="evidence" value="ECO:0007669"/>
    <property type="project" value="InterPro"/>
</dbReference>
<evidence type="ECO:0000313" key="2">
    <source>
        <dbReference type="EMBL" id="KAG8548789.1"/>
    </source>
</evidence>
<dbReference type="EMBL" id="WNYA01000324">
    <property type="protein sequence ID" value="KAG8548789.1"/>
    <property type="molecule type" value="Genomic_DNA"/>
</dbReference>
<proteinExistence type="predicted"/>
<dbReference type="AlphaFoldDB" id="A0AAV6ZMP4"/>
<dbReference type="InterPro" id="IPR027417">
    <property type="entry name" value="P-loop_NTPase"/>
</dbReference>
<comment type="caution">
    <text evidence="2">The sequence shown here is derived from an EMBL/GenBank/DDBJ whole genome shotgun (WGS) entry which is preliminary data.</text>
</comment>
<dbReference type="GO" id="GO:0051959">
    <property type="term" value="F:dynein light intermediate chain binding"/>
    <property type="evidence" value="ECO:0007669"/>
    <property type="project" value="InterPro"/>
</dbReference>
<dbReference type="InterPro" id="IPR026983">
    <property type="entry name" value="DHC"/>
</dbReference>
<sequence>MFSKDCIKGFSSDDPEKELRNVLSILERRLGELAELTVEVSLLHQKRTLEALLILYVHCRDVLTQLLRNKVFTTEDFEWTRQLRYEWNPQNNSCYVVQAGASFMYGYEYLGCSSRLVITPLTDRCWLTLTGALDLHLGGSPAGPAGTGKTETVKDLAK</sequence>
<gene>
    <name evidence="2" type="ORF">GDO81_024153</name>
</gene>
<evidence type="ECO:0000259" key="1">
    <source>
        <dbReference type="Pfam" id="PF12774"/>
    </source>
</evidence>
<reference evidence="2" key="1">
    <citation type="thesis" date="2020" institute="ProQuest LLC" country="789 East Eisenhower Parkway, Ann Arbor, MI, USA">
        <title>Comparative Genomics and Chromosome Evolution.</title>
        <authorList>
            <person name="Mudd A.B."/>
        </authorList>
    </citation>
    <scope>NUCLEOTIDE SEQUENCE</scope>
    <source>
        <strain evidence="2">237g6f4</strain>
        <tissue evidence="2">Blood</tissue>
    </source>
</reference>
<dbReference type="Gene3D" id="3.40.50.300">
    <property type="entry name" value="P-loop containing nucleotide triphosphate hydrolases"/>
    <property type="match status" value="1"/>
</dbReference>
<dbReference type="FunFam" id="1.20.58.1120:FF:000007">
    <property type="entry name" value="Dynein heavy chain 4"/>
    <property type="match status" value="1"/>
</dbReference>
<accession>A0AAV6ZMP4</accession>
<name>A0AAV6ZMP4_ENGPU</name>
<dbReference type="GO" id="GO:0007018">
    <property type="term" value="P:microtubule-based movement"/>
    <property type="evidence" value="ECO:0007669"/>
    <property type="project" value="InterPro"/>
</dbReference>
<feature type="non-terminal residue" evidence="2">
    <location>
        <position position="158"/>
    </location>
</feature>
<dbReference type="PANTHER" id="PTHR22878:SF64">
    <property type="entry name" value="DYNEIN AXONEMAL HEAVY CHAIN 14"/>
    <property type="match status" value="1"/>
</dbReference>
<dbReference type="Pfam" id="PF12774">
    <property type="entry name" value="AAA_6"/>
    <property type="match status" value="1"/>
</dbReference>
<dbReference type="Proteomes" id="UP000824782">
    <property type="component" value="Unassembled WGS sequence"/>
</dbReference>
<dbReference type="Gene3D" id="1.20.58.1120">
    <property type="match status" value="1"/>
</dbReference>
<evidence type="ECO:0000313" key="3">
    <source>
        <dbReference type="Proteomes" id="UP000824782"/>
    </source>
</evidence>
<dbReference type="PANTHER" id="PTHR22878">
    <property type="entry name" value="DYNEIN HEAVY CHAIN 6, AXONEMAL-LIKE-RELATED"/>
    <property type="match status" value="1"/>
</dbReference>
<organism evidence="2 3">
    <name type="scientific">Engystomops pustulosus</name>
    <name type="common">Tungara frog</name>
    <name type="synonym">Physalaemus pustulosus</name>
    <dbReference type="NCBI Taxonomy" id="76066"/>
    <lineage>
        <taxon>Eukaryota</taxon>
        <taxon>Metazoa</taxon>
        <taxon>Chordata</taxon>
        <taxon>Craniata</taxon>
        <taxon>Vertebrata</taxon>
        <taxon>Euteleostomi</taxon>
        <taxon>Amphibia</taxon>
        <taxon>Batrachia</taxon>
        <taxon>Anura</taxon>
        <taxon>Neobatrachia</taxon>
        <taxon>Hyloidea</taxon>
        <taxon>Leptodactylidae</taxon>
        <taxon>Leiuperinae</taxon>
        <taxon>Engystomops</taxon>
    </lineage>
</organism>
<dbReference type="InterPro" id="IPR035699">
    <property type="entry name" value="AAA_6"/>
</dbReference>